<dbReference type="EMBL" id="HE600920">
    <property type="protein sequence ID" value="CAR98720.1"/>
    <property type="molecule type" value="Genomic_DNA"/>
</dbReference>
<protein>
    <submittedName>
        <fullName evidence="2">Protein CBG25515</fullName>
    </submittedName>
</protein>
<keyword evidence="3" id="KW-1185">Reference proteome</keyword>
<evidence type="ECO:0000313" key="3">
    <source>
        <dbReference type="Proteomes" id="UP000008549"/>
    </source>
</evidence>
<feature type="compositionally biased region" description="Acidic residues" evidence="1">
    <location>
        <begin position="24"/>
        <end position="49"/>
    </location>
</feature>
<reference evidence="2 3" key="1">
    <citation type="journal article" date="2003" name="PLoS Biol.">
        <title>The genome sequence of Caenorhabditis briggsae: a platform for comparative genomics.</title>
        <authorList>
            <person name="Stein L.D."/>
            <person name="Bao Z."/>
            <person name="Blasiar D."/>
            <person name="Blumenthal T."/>
            <person name="Brent M.R."/>
            <person name="Chen N."/>
            <person name="Chinwalla A."/>
            <person name="Clarke L."/>
            <person name="Clee C."/>
            <person name="Coghlan A."/>
            <person name="Coulson A."/>
            <person name="D'Eustachio P."/>
            <person name="Fitch D.H."/>
            <person name="Fulton L.A."/>
            <person name="Fulton R.E."/>
            <person name="Griffiths-Jones S."/>
            <person name="Harris T.W."/>
            <person name="Hillier L.W."/>
            <person name="Kamath R."/>
            <person name="Kuwabara P.E."/>
            <person name="Mardis E.R."/>
            <person name="Marra M.A."/>
            <person name="Miner T.L."/>
            <person name="Minx P."/>
            <person name="Mullikin J.C."/>
            <person name="Plumb R.W."/>
            <person name="Rogers J."/>
            <person name="Schein J.E."/>
            <person name="Sohrmann M."/>
            <person name="Spieth J."/>
            <person name="Stajich J.E."/>
            <person name="Wei C."/>
            <person name="Willey D."/>
            <person name="Wilson R.K."/>
            <person name="Durbin R."/>
            <person name="Waterston R.H."/>
        </authorList>
    </citation>
    <scope>NUCLEOTIDE SEQUENCE [LARGE SCALE GENOMIC DNA]</scope>
    <source>
        <strain evidence="2 3">AF16</strain>
    </source>
</reference>
<gene>
    <name evidence="2" type="ORF">CBG25515</name>
    <name evidence="2" type="ORF">CBG_25515</name>
</gene>
<dbReference type="Proteomes" id="UP000008549">
    <property type="component" value="Unassembled WGS sequence"/>
</dbReference>
<dbReference type="KEGG" id="cbr:CBG_25515"/>
<sequence length="84" mass="9137">MNFGHLLEKIPENEDIGDVASEVDKEEEEDVDDDLGDLADESSSSDEEDVVRKGTGDVVIVPMTTSGSSAHDVSLLNTNQHIFF</sequence>
<evidence type="ECO:0000313" key="2">
    <source>
        <dbReference type="EMBL" id="CAR98720.1"/>
    </source>
</evidence>
<evidence type="ECO:0000256" key="1">
    <source>
        <dbReference type="SAM" id="MobiDB-lite"/>
    </source>
</evidence>
<accession>B6IFP0</accession>
<proteinExistence type="predicted"/>
<dbReference type="HOGENOM" id="CLU_2529482_0_0_1"/>
<feature type="region of interest" description="Disordered" evidence="1">
    <location>
        <begin position="1"/>
        <end position="54"/>
    </location>
</feature>
<feature type="compositionally biased region" description="Basic and acidic residues" evidence="1">
    <location>
        <begin position="1"/>
        <end position="12"/>
    </location>
</feature>
<dbReference type="RefSeq" id="XP_045098290.1">
    <property type="nucleotide sequence ID" value="XM_045242028.1"/>
</dbReference>
<dbReference type="GeneID" id="68917001"/>
<dbReference type="CTD" id="68917001"/>
<organism evidence="2 3">
    <name type="scientific">Caenorhabditis briggsae</name>
    <dbReference type="NCBI Taxonomy" id="6238"/>
    <lineage>
        <taxon>Eukaryota</taxon>
        <taxon>Metazoa</taxon>
        <taxon>Ecdysozoa</taxon>
        <taxon>Nematoda</taxon>
        <taxon>Chromadorea</taxon>
        <taxon>Rhabditida</taxon>
        <taxon>Rhabditina</taxon>
        <taxon>Rhabditomorpha</taxon>
        <taxon>Rhabditoidea</taxon>
        <taxon>Rhabditidae</taxon>
        <taxon>Peloderinae</taxon>
        <taxon>Caenorhabditis</taxon>
    </lineage>
</organism>
<name>B6IFP0_CAEBR</name>
<dbReference type="AlphaFoldDB" id="B6IFP0"/>
<dbReference type="InParanoid" id="B6IFP0"/>
<reference evidence="2 3" key="2">
    <citation type="journal article" date="2011" name="PLoS Genet.">
        <title>Caenorhabditis briggsae recombinant inbred line genotypes reveal inter-strain incompatibility and the evolution of recombination.</title>
        <authorList>
            <person name="Ross J.A."/>
            <person name="Koboldt D.C."/>
            <person name="Staisch J.E."/>
            <person name="Chamberlin H.M."/>
            <person name="Gupta B.P."/>
            <person name="Miller R.D."/>
            <person name="Baird S.E."/>
            <person name="Haag E.S."/>
        </authorList>
    </citation>
    <scope>NUCLEOTIDE SEQUENCE [LARGE SCALE GENOMIC DNA]</scope>
    <source>
        <strain evidence="2 3">AF16</strain>
    </source>
</reference>